<evidence type="ECO:0000313" key="3">
    <source>
        <dbReference type="Proteomes" id="UP000241614"/>
    </source>
</evidence>
<keyword evidence="1" id="KW-0472">Membrane</keyword>
<reference evidence="2 3" key="1">
    <citation type="submission" date="2018-04" db="EMBL/GenBank/DDBJ databases">
        <title>Genome sequencing reveals highly heavy metal resistance and biotechnology application of the novel Enterobacter cloacae amazonensis isolated from wastewater river in Manaus - Amazonas.</title>
        <authorList>
            <person name="Astolfi M.C.T."/>
            <person name="Carvalho E.B.D.S."/>
            <person name="Lacerda L.B."/>
            <person name="Pinto M.V."/>
            <person name="Nogueira V.B."/>
            <person name="Barros A.M."/>
            <person name="Astolfi-Filho S."/>
        </authorList>
    </citation>
    <scope>NUCLEOTIDE SEQUENCE [LARGE SCALE GENOMIC DNA]</scope>
    <source>
        <strain evidence="3">amazonensis</strain>
    </source>
</reference>
<keyword evidence="1" id="KW-1133">Transmembrane helix</keyword>
<proteinExistence type="predicted"/>
<comment type="caution">
    <text evidence="2">The sequence shown here is derived from an EMBL/GenBank/DDBJ whole genome shotgun (WGS) entry which is preliminary data.</text>
</comment>
<accession>A0A2T4Y3U5</accession>
<dbReference type="RefSeq" id="WP_108089796.1">
    <property type="nucleotide sequence ID" value="NZ_PZPP01000008.1"/>
</dbReference>
<protein>
    <submittedName>
        <fullName evidence="2">Uncharacterized protein</fullName>
    </submittedName>
</protein>
<dbReference type="Proteomes" id="UP000241614">
    <property type="component" value="Unassembled WGS sequence"/>
</dbReference>
<name>A0A2T4Y3U5_ENTCL</name>
<dbReference type="AlphaFoldDB" id="A0A2T4Y3U5"/>
<evidence type="ECO:0000256" key="1">
    <source>
        <dbReference type="SAM" id="Phobius"/>
    </source>
</evidence>
<gene>
    <name evidence="2" type="ORF">DA103_06740</name>
</gene>
<feature type="transmembrane region" description="Helical" evidence="1">
    <location>
        <begin position="49"/>
        <end position="68"/>
    </location>
</feature>
<sequence length="181" mass="21102">MPGWIDNLILKILGTEPLIKIMYSIFFFFMGMIFAPESVYQLVSSRTGVTWAWVPIFYASSFVLTDALQRFITATWSFGKEMLRFLLLDYFSRKNDEGTAEQLLQLSEMERVALRVFLQRNSQTARFPSSNVGIVQLKRKGLVVRKEECAHSTDSENDQIEYFIPNEKWEVMILIKHHFGI</sequence>
<dbReference type="EMBL" id="PZPP01000008">
    <property type="protein sequence ID" value="PTM36834.1"/>
    <property type="molecule type" value="Genomic_DNA"/>
</dbReference>
<organism evidence="2 3">
    <name type="scientific">Enterobacter cloacae</name>
    <dbReference type="NCBI Taxonomy" id="550"/>
    <lineage>
        <taxon>Bacteria</taxon>
        <taxon>Pseudomonadati</taxon>
        <taxon>Pseudomonadota</taxon>
        <taxon>Gammaproteobacteria</taxon>
        <taxon>Enterobacterales</taxon>
        <taxon>Enterobacteriaceae</taxon>
        <taxon>Enterobacter</taxon>
        <taxon>Enterobacter cloacae complex</taxon>
    </lineage>
</organism>
<keyword evidence="1" id="KW-0812">Transmembrane</keyword>
<feature type="transmembrane region" description="Helical" evidence="1">
    <location>
        <begin position="21"/>
        <end position="43"/>
    </location>
</feature>
<evidence type="ECO:0000313" key="2">
    <source>
        <dbReference type="EMBL" id="PTM36834.1"/>
    </source>
</evidence>
<dbReference type="OrthoDB" id="6506823at2"/>